<organism evidence="1 2">
    <name type="scientific">Bauhinia variegata</name>
    <name type="common">Purple orchid tree</name>
    <name type="synonym">Phanera variegata</name>
    <dbReference type="NCBI Taxonomy" id="167791"/>
    <lineage>
        <taxon>Eukaryota</taxon>
        <taxon>Viridiplantae</taxon>
        <taxon>Streptophyta</taxon>
        <taxon>Embryophyta</taxon>
        <taxon>Tracheophyta</taxon>
        <taxon>Spermatophyta</taxon>
        <taxon>Magnoliopsida</taxon>
        <taxon>eudicotyledons</taxon>
        <taxon>Gunneridae</taxon>
        <taxon>Pentapetalae</taxon>
        <taxon>rosids</taxon>
        <taxon>fabids</taxon>
        <taxon>Fabales</taxon>
        <taxon>Fabaceae</taxon>
        <taxon>Cercidoideae</taxon>
        <taxon>Cercideae</taxon>
        <taxon>Bauhiniinae</taxon>
        <taxon>Bauhinia</taxon>
    </lineage>
</organism>
<evidence type="ECO:0000313" key="1">
    <source>
        <dbReference type="EMBL" id="KAI4332602.1"/>
    </source>
</evidence>
<dbReference type="EMBL" id="CM039432">
    <property type="protein sequence ID" value="KAI4332602.1"/>
    <property type="molecule type" value="Genomic_DNA"/>
</dbReference>
<accession>A0ACB9N8A8</accession>
<gene>
    <name evidence="1" type="ORF">L6164_017497</name>
</gene>
<sequence length="121" mass="12781">MPFSHSDFTSFSYSELNLNLIAPGQKPISSSPTSSTTSSTSSSSSVASPASSCSRQSLMEAASAISEGKTEAALEILARLSHVSNPNGNSDQRLTDCMVSTLRSRLSYTGCLRARMGNQPR</sequence>
<reference evidence="1 2" key="1">
    <citation type="journal article" date="2022" name="DNA Res.">
        <title>Chromosomal-level genome assembly of the orchid tree Bauhinia variegata (Leguminosae; Cercidoideae) supports the allotetraploid origin hypothesis of Bauhinia.</title>
        <authorList>
            <person name="Zhong Y."/>
            <person name="Chen Y."/>
            <person name="Zheng D."/>
            <person name="Pang J."/>
            <person name="Liu Y."/>
            <person name="Luo S."/>
            <person name="Meng S."/>
            <person name="Qian L."/>
            <person name="Wei D."/>
            <person name="Dai S."/>
            <person name="Zhou R."/>
        </authorList>
    </citation>
    <scope>NUCLEOTIDE SEQUENCE [LARGE SCALE GENOMIC DNA]</scope>
    <source>
        <strain evidence="1">BV-YZ2020</strain>
    </source>
</reference>
<protein>
    <submittedName>
        <fullName evidence="1">Uncharacterized protein</fullName>
    </submittedName>
</protein>
<keyword evidence="2" id="KW-1185">Reference proteome</keyword>
<comment type="caution">
    <text evidence="1">The sequence shown here is derived from an EMBL/GenBank/DDBJ whole genome shotgun (WGS) entry which is preliminary data.</text>
</comment>
<evidence type="ECO:0000313" key="2">
    <source>
        <dbReference type="Proteomes" id="UP000828941"/>
    </source>
</evidence>
<name>A0ACB9N8A8_BAUVA</name>
<dbReference type="Proteomes" id="UP000828941">
    <property type="component" value="Chromosome 7"/>
</dbReference>
<proteinExistence type="predicted"/>